<keyword evidence="2" id="KW-1185">Reference proteome</keyword>
<dbReference type="InterPro" id="IPR032314">
    <property type="entry name" value="DUF4845"/>
</dbReference>
<reference evidence="1 2" key="1">
    <citation type="submission" date="2020-06" db="EMBL/GenBank/DDBJ databases">
        <title>Draft genome of Uliginosibacterium sp. IMCC34675.</title>
        <authorList>
            <person name="Song J."/>
        </authorList>
    </citation>
    <scope>NUCLEOTIDE SEQUENCE [LARGE SCALE GENOMIC DNA]</scope>
    <source>
        <strain evidence="1 2">IMCC34675</strain>
    </source>
</reference>
<evidence type="ECO:0000313" key="2">
    <source>
        <dbReference type="Proteomes" id="UP000778523"/>
    </source>
</evidence>
<dbReference type="Proteomes" id="UP000778523">
    <property type="component" value="Unassembled WGS sequence"/>
</dbReference>
<dbReference type="Pfam" id="PF16137">
    <property type="entry name" value="DUF4845"/>
    <property type="match status" value="1"/>
</dbReference>
<dbReference type="RefSeq" id="WP_101944065.1">
    <property type="nucleotide sequence ID" value="NZ_JABCSC020000004.1"/>
</dbReference>
<dbReference type="PROSITE" id="PS51257">
    <property type="entry name" value="PROKAR_LIPOPROTEIN"/>
    <property type="match status" value="1"/>
</dbReference>
<protein>
    <submittedName>
        <fullName evidence="1">DUF4845 domain-containing protein</fullName>
    </submittedName>
</protein>
<accession>A0ABX2IK24</accession>
<organism evidence="1 2">
    <name type="scientific">Uliginosibacterium aquaticum</name>
    <dbReference type="NCBI Taxonomy" id="2731212"/>
    <lineage>
        <taxon>Bacteria</taxon>
        <taxon>Pseudomonadati</taxon>
        <taxon>Pseudomonadota</taxon>
        <taxon>Betaproteobacteria</taxon>
        <taxon>Rhodocyclales</taxon>
        <taxon>Zoogloeaceae</taxon>
        <taxon>Uliginosibacterium</taxon>
    </lineage>
</organism>
<name>A0ABX2IK24_9RHOO</name>
<gene>
    <name evidence="1" type="ORF">HJ583_016625</name>
</gene>
<sequence>MKKQQGMTLISLAIVGTLIAACLVVGLKLVPVFSEYFAVQKAFNKVVATVDPAAPPSNFRTAFARFTEVDAIRSVDPQTVVVDKNNGKVSLQVSYRREVPLVANVGLYLDFDVSSN</sequence>
<proteinExistence type="predicted"/>
<dbReference type="EMBL" id="JABCSC020000004">
    <property type="protein sequence ID" value="NSL56662.1"/>
    <property type="molecule type" value="Genomic_DNA"/>
</dbReference>
<comment type="caution">
    <text evidence="1">The sequence shown here is derived from an EMBL/GenBank/DDBJ whole genome shotgun (WGS) entry which is preliminary data.</text>
</comment>
<evidence type="ECO:0000313" key="1">
    <source>
        <dbReference type="EMBL" id="NSL56662.1"/>
    </source>
</evidence>